<dbReference type="SUPFAM" id="SSF81383">
    <property type="entry name" value="F-box domain"/>
    <property type="match status" value="1"/>
</dbReference>
<dbReference type="EMBL" id="JBDFQZ010000007">
    <property type="protein sequence ID" value="KAK9705869.1"/>
    <property type="molecule type" value="Genomic_DNA"/>
</dbReference>
<dbReference type="Proteomes" id="UP001443914">
    <property type="component" value="Unassembled WGS sequence"/>
</dbReference>
<dbReference type="SUPFAM" id="SSF117281">
    <property type="entry name" value="Kelch motif"/>
    <property type="match status" value="1"/>
</dbReference>
<dbReference type="Gene3D" id="1.20.1280.50">
    <property type="match status" value="1"/>
</dbReference>
<dbReference type="InterPro" id="IPR015915">
    <property type="entry name" value="Kelch-typ_b-propeller"/>
</dbReference>
<dbReference type="InterPro" id="IPR036047">
    <property type="entry name" value="F-box-like_dom_sf"/>
</dbReference>
<dbReference type="NCBIfam" id="TIGR01640">
    <property type="entry name" value="F_box_assoc_1"/>
    <property type="match status" value="1"/>
</dbReference>
<protein>
    <recommendedName>
        <fullName evidence="1">F-box domain-containing protein</fullName>
    </recommendedName>
</protein>
<dbReference type="AlphaFoldDB" id="A0AAW1JNA9"/>
<dbReference type="Pfam" id="PF07734">
    <property type="entry name" value="FBA_1"/>
    <property type="match status" value="1"/>
</dbReference>
<dbReference type="PANTHER" id="PTHR31672:SF13">
    <property type="entry name" value="F-BOX PROTEIN CPR30-LIKE"/>
    <property type="match status" value="1"/>
</dbReference>
<dbReference type="PANTHER" id="PTHR31672">
    <property type="entry name" value="BNACNNG10540D PROTEIN"/>
    <property type="match status" value="1"/>
</dbReference>
<dbReference type="InterPro" id="IPR006527">
    <property type="entry name" value="F-box-assoc_dom_typ1"/>
</dbReference>
<accession>A0AAW1JNA9</accession>
<comment type="caution">
    <text evidence="2">The sequence shown here is derived from an EMBL/GenBank/DDBJ whole genome shotgun (WGS) entry which is preliminary data.</text>
</comment>
<sequence>METVGAKHENLMPTIPDDIIHYDILTRVPVESLLRFKCVSKNWYSLLKSSDFNLMLQKRTLESHNSTDFIIVCYDQSQHDLVVCTYIDASRPYIRRDVVIKIDQFNTKYCQIVGSCNGLICLWSHFSGLALCNPSTREYRRLSDSPRVKAKTIGTRYGFGRDCISHRYKIFNITRVFSDNMQCNSMAYVYNTSTNSWRNLGVVFPTLVSVNQNGVVVNNKLHRSYTNSREIKILTCDLHTEEFEFESLQFPSTRVEGSVTKLMVSDGLLYVMLGKGPIYPDSIWVMKESYQFLQFSSILIAPVIIPSLFRSFKRYWRFHGGGYGLS</sequence>
<reference evidence="2" key="1">
    <citation type="submission" date="2024-03" db="EMBL/GenBank/DDBJ databases">
        <title>WGS assembly of Saponaria officinalis var. Norfolk2.</title>
        <authorList>
            <person name="Jenkins J."/>
            <person name="Shu S."/>
            <person name="Grimwood J."/>
            <person name="Barry K."/>
            <person name="Goodstein D."/>
            <person name="Schmutz J."/>
            <person name="Leebens-Mack J."/>
            <person name="Osbourn A."/>
        </authorList>
    </citation>
    <scope>NUCLEOTIDE SEQUENCE [LARGE SCALE GENOMIC DNA]</scope>
    <source>
        <strain evidence="2">JIC</strain>
    </source>
</reference>
<dbReference type="InterPro" id="IPR050796">
    <property type="entry name" value="SCF_F-box_component"/>
</dbReference>
<gene>
    <name evidence="2" type="ORF">RND81_07G088200</name>
</gene>
<keyword evidence="3" id="KW-1185">Reference proteome</keyword>
<dbReference type="InterPro" id="IPR001810">
    <property type="entry name" value="F-box_dom"/>
</dbReference>
<evidence type="ECO:0000259" key="1">
    <source>
        <dbReference type="SMART" id="SM00256"/>
    </source>
</evidence>
<evidence type="ECO:0000313" key="3">
    <source>
        <dbReference type="Proteomes" id="UP001443914"/>
    </source>
</evidence>
<dbReference type="SMART" id="SM00256">
    <property type="entry name" value="FBOX"/>
    <property type="match status" value="1"/>
</dbReference>
<dbReference type="Pfam" id="PF00646">
    <property type="entry name" value="F-box"/>
    <property type="match status" value="1"/>
</dbReference>
<dbReference type="CDD" id="cd22157">
    <property type="entry name" value="F-box_AtFBW1-like"/>
    <property type="match status" value="1"/>
</dbReference>
<evidence type="ECO:0000313" key="2">
    <source>
        <dbReference type="EMBL" id="KAK9705869.1"/>
    </source>
</evidence>
<organism evidence="2 3">
    <name type="scientific">Saponaria officinalis</name>
    <name type="common">Common soapwort</name>
    <name type="synonym">Lychnis saponaria</name>
    <dbReference type="NCBI Taxonomy" id="3572"/>
    <lineage>
        <taxon>Eukaryota</taxon>
        <taxon>Viridiplantae</taxon>
        <taxon>Streptophyta</taxon>
        <taxon>Embryophyta</taxon>
        <taxon>Tracheophyta</taxon>
        <taxon>Spermatophyta</taxon>
        <taxon>Magnoliopsida</taxon>
        <taxon>eudicotyledons</taxon>
        <taxon>Gunneridae</taxon>
        <taxon>Pentapetalae</taxon>
        <taxon>Caryophyllales</taxon>
        <taxon>Caryophyllaceae</taxon>
        <taxon>Caryophylleae</taxon>
        <taxon>Saponaria</taxon>
    </lineage>
</organism>
<feature type="domain" description="F-box" evidence="1">
    <location>
        <begin position="15"/>
        <end position="56"/>
    </location>
</feature>
<name>A0AAW1JNA9_SAPOF</name>
<proteinExistence type="predicted"/>
<dbReference type="InterPro" id="IPR017451">
    <property type="entry name" value="F-box-assoc_interact_dom"/>
</dbReference>